<dbReference type="AlphaFoldDB" id="F2NQY4"/>
<dbReference type="EMBL" id="CP002630">
    <property type="protein sequence ID" value="AEB12562.1"/>
    <property type="molecule type" value="Genomic_DNA"/>
</dbReference>
<name>F2NQY4_MARHT</name>
<organism evidence="7 8">
    <name type="scientific">Marinithermus hydrothermalis (strain DSM 14884 / JCM 11576 / T1)</name>
    <dbReference type="NCBI Taxonomy" id="869210"/>
    <lineage>
        <taxon>Bacteria</taxon>
        <taxon>Thermotogati</taxon>
        <taxon>Deinococcota</taxon>
        <taxon>Deinococci</taxon>
        <taxon>Thermales</taxon>
        <taxon>Thermaceae</taxon>
        <taxon>Marinithermus</taxon>
    </lineage>
</organism>
<feature type="transmembrane region" description="Helical" evidence="6">
    <location>
        <begin position="162"/>
        <end position="184"/>
    </location>
</feature>
<keyword evidence="8" id="KW-1185">Reference proteome</keyword>
<keyword evidence="3 6" id="KW-0812">Transmembrane</keyword>
<feature type="transmembrane region" description="Helical" evidence="6">
    <location>
        <begin position="270"/>
        <end position="297"/>
    </location>
</feature>
<evidence type="ECO:0000256" key="4">
    <source>
        <dbReference type="ARBA" id="ARBA00022989"/>
    </source>
</evidence>
<dbReference type="CDD" id="cd13128">
    <property type="entry name" value="MATE_Wzx_like"/>
    <property type="match status" value="1"/>
</dbReference>
<dbReference type="Proteomes" id="UP000007030">
    <property type="component" value="Chromosome"/>
</dbReference>
<feature type="transmembrane region" description="Helical" evidence="6">
    <location>
        <begin position="132"/>
        <end position="150"/>
    </location>
</feature>
<feature type="transmembrane region" description="Helical" evidence="6">
    <location>
        <begin position="196"/>
        <end position="218"/>
    </location>
</feature>
<evidence type="ECO:0000256" key="6">
    <source>
        <dbReference type="SAM" id="Phobius"/>
    </source>
</evidence>
<evidence type="ECO:0000256" key="1">
    <source>
        <dbReference type="ARBA" id="ARBA00004651"/>
    </source>
</evidence>
<feature type="transmembrane region" description="Helical" evidence="6">
    <location>
        <begin position="421"/>
        <end position="440"/>
    </location>
</feature>
<dbReference type="STRING" id="869210.Marky_1830"/>
<dbReference type="InterPro" id="IPR002797">
    <property type="entry name" value="Polysacc_synth"/>
</dbReference>
<feature type="transmembrane region" description="Helical" evidence="6">
    <location>
        <begin position="318"/>
        <end position="341"/>
    </location>
</feature>
<evidence type="ECO:0000256" key="2">
    <source>
        <dbReference type="ARBA" id="ARBA00022475"/>
    </source>
</evidence>
<feature type="transmembrane region" description="Helical" evidence="6">
    <location>
        <begin position="347"/>
        <end position="370"/>
    </location>
</feature>
<dbReference type="RefSeq" id="WP_013704608.1">
    <property type="nucleotide sequence ID" value="NC_015387.1"/>
</dbReference>
<proteinExistence type="predicted"/>
<dbReference type="HOGENOM" id="CLU_022017_5_4_0"/>
<sequence>MLKALPRFLTRLKQQDMLATLARGAGIAFVLQASGTGLKYLTQVLLARWMGAAEYGVYAYAFTWANLLSVLATLGFTTGSLRFVPEYLAKEDWAHLRGFIRRVRQLVLLAGLLLAAVGGGILILLHSPQMNTTALLLGMALVPLLALVSVQREMVRGTRRIALAYAPPMVLQPVLVLVAAFLMLSSLGGLTGVAALSAFALALLIVLGVQGWGLVQTLPQEAVSMPPRYETARWWRVSFPLLLVSGSLIVLNQADILMIGIFLGPKEAGIYMAATKTAALVSFVLVAVNAIVAPMISELHTKGDREELQRMVSAAVRWMFWPSLSVTLGLLLLGRVVLGLFGTEFPMGYSALVLLALGQLVNASVGPVGYLMSLTGHQDLSAWVYGLSALVNIGLNALLIPIWGLIGAALATMAAMVLWNAWLYVLVYRFLGLDVFFLSFR</sequence>
<dbReference type="Pfam" id="PF01943">
    <property type="entry name" value="Polysacc_synt"/>
    <property type="match status" value="1"/>
</dbReference>
<evidence type="ECO:0000313" key="8">
    <source>
        <dbReference type="Proteomes" id="UP000007030"/>
    </source>
</evidence>
<dbReference type="PANTHER" id="PTHR30250">
    <property type="entry name" value="PST FAMILY PREDICTED COLANIC ACID TRANSPORTER"/>
    <property type="match status" value="1"/>
</dbReference>
<comment type="subcellular location">
    <subcellularLocation>
        <location evidence="1">Cell membrane</location>
        <topology evidence="1">Multi-pass membrane protein</topology>
    </subcellularLocation>
</comment>
<dbReference type="eggNOG" id="COG2244">
    <property type="taxonomic scope" value="Bacteria"/>
</dbReference>
<accession>F2NQY4</accession>
<dbReference type="GO" id="GO:0005886">
    <property type="term" value="C:plasma membrane"/>
    <property type="evidence" value="ECO:0007669"/>
    <property type="project" value="UniProtKB-SubCell"/>
</dbReference>
<feature type="transmembrane region" description="Helical" evidence="6">
    <location>
        <begin position="57"/>
        <end position="85"/>
    </location>
</feature>
<dbReference type="KEGG" id="mhd:Marky_1830"/>
<dbReference type="OrthoDB" id="9800982at2"/>
<feature type="transmembrane region" description="Helical" evidence="6">
    <location>
        <begin position="106"/>
        <end position="126"/>
    </location>
</feature>
<keyword evidence="2" id="KW-1003">Cell membrane</keyword>
<dbReference type="PANTHER" id="PTHR30250:SF11">
    <property type="entry name" value="O-ANTIGEN TRANSPORTER-RELATED"/>
    <property type="match status" value="1"/>
</dbReference>
<feature type="transmembrane region" description="Helical" evidence="6">
    <location>
        <begin position="239"/>
        <end position="264"/>
    </location>
</feature>
<keyword evidence="4 6" id="KW-1133">Transmembrane helix</keyword>
<feature type="transmembrane region" description="Helical" evidence="6">
    <location>
        <begin position="382"/>
        <end position="415"/>
    </location>
</feature>
<evidence type="ECO:0000313" key="7">
    <source>
        <dbReference type="EMBL" id="AEB12562.1"/>
    </source>
</evidence>
<reference evidence="7 8" key="1">
    <citation type="journal article" date="2012" name="Stand. Genomic Sci.">
        <title>Complete genome sequence of the aerobic, heterotroph Marinithermus hydrothermalis type strain (T1(T)) from a deep-sea hydrothermal vent chimney.</title>
        <authorList>
            <person name="Copeland A."/>
            <person name="Gu W."/>
            <person name="Yasawong M."/>
            <person name="Lapidus A."/>
            <person name="Lucas S."/>
            <person name="Deshpande S."/>
            <person name="Pagani I."/>
            <person name="Tapia R."/>
            <person name="Cheng J.F."/>
            <person name="Goodwin L.A."/>
            <person name="Pitluck S."/>
            <person name="Liolios K."/>
            <person name="Ivanova N."/>
            <person name="Mavromatis K."/>
            <person name="Mikhailova N."/>
            <person name="Pati A."/>
            <person name="Chen A."/>
            <person name="Palaniappan K."/>
            <person name="Land M."/>
            <person name="Pan C."/>
            <person name="Brambilla E.M."/>
            <person name="Rohde M."/>
            <person name="Tindall B.J."/>
            <person name="Sikorski J."/>
            <person name="Goker M."/>
            <person name="Detter J.C."/>
            <person name="Bristow J."/>
            <person name="Eisen J.A."/>
            <person name="Markowitz V."/>
            <person name="Hugenholtz P."/>
            <person name="Kyrpides N.C."/>
            <person name="Klenk H.P."/>
            <person name="Woyke T."/>
        </authorList>
    </citation>
    <scope>NUCLEOTIDE SEQUENCE [LARGE SCALE GENOMIC DNA]</scope>
    <source>
        <strain evidence="8">DSM 14884 / JCM 11576 / T1</strain>
    </source>
</reference>
<keyword evidence="5 6" id="KW-0472">Membrane</keyword>
<dbReference type="InterPro" id="IPR050833">
    <property type="entry name" value="Poly_Biosynth_Transport"/>
</dbReference>
<protein>
    <submittedName>
        <fullName evidence="7">Polysaccharide biosynthesis protein</fullName>
    </submittedName>
</protein>
<gene>
    <name evidence="7" type="ordered locus">Marky_1830</name>
</gene>
<evidence type="ECO:0000256" key="5">
    <source>
        <dbReference type="ARBA" id="ARBA00023136"/>
    </source>
</evidence>
<evidence type="ECO:0000256" key="3">
    <source>
        <dbReference type="ARBA" id="ARBA00022692"/>
    </source>
</evidence>